<dbReference type="OrthoDB" id="4970011at2759"/>
<comment type="caution">
    <text evidence="1">The sequence shown here is derived from an EMBL/GenBank/DDBJ whole genome shotgun (WGS) entry which is preliminary data.</text>
</comment>
<gene>
    <name evidence="1" type="ORF">TRIATDRAFT_312962</name>
</gene>
<reference evidence="1 2" key="1">
    <citation type="journal article" date="2011" name="Genome Biol.">
        <title>Comparative genome sequence analysis underscores mycoparasitism as the ancestral life style of Trichoderma.</title>
        <authorList>
            <person name="Kubicek C.P."/>
            <person name="Herrera-Estrella A."/>
            <person name="Seidl-Seiboth V."/>
            <person name="Martinez D.A."/>
            <person name="Druzhinina I.S."/>
            <person name="Thon M."/>
            <person name="Zeilinger S."/>
            <person name="Casas-Flores S."/>
            <person name="Horwitz B.A."/>
            <person name="Mukherjee P.K."/>
            <person name="Mukherjee M."/>
            <person name="Kredics L."/>
            <person name="Alcaraz L.D."/>
            <person name="Aerts A."/>
            <person name="Antal Z."/>
            <person name="Atanasova L."/>
            <person name="Cervantes-Badillo M.G."/>
            <person name="Challacombe J."/>
            <person name="Chertkov O."/>
            <person name="McCluskey K."/>
            <person name="Coulpier F."/>
            <person name="Deshpande N."/>
            <person name="von Doehren H."/>
            <person name="Ebbole D.J."/>
            <person name="Esquivel-Naranjo E.U."/>
            <person name="Fekete E."/>
            <person name="Flipphi M."/>
            <person name="Glaser F."/>
            <person name="Gomez-Rodriguez E.Y."/>
            <person name="Gruber S."/>
            <person name="Han C."/>
            <person name="Henrissat B."/>
            <person name="Hermosa R."/>
            <person name="Hernandez-Onate M."/>
            <person name="Karaffa L."/>
            <person name="Kosti I."/>
            <person name="Le Crom S."/>
            <person name="Lindquist E."/>
            <person name="Lucas S."/>
            <person name="Luebeck M."/>
            <person name="Luebeck P.S."/>
            <person name="Margeot A."/>
            <person name="Metz B."/>
            <person name="Misra M."/>
            <person name="Nevalainen H."/>
            <person name="Omann M."/>
            <person name="Packer N."/>
            <person name="Perrone G."/>
            <person name="Uresti-Rivera E.E."/>
            <person name="Salamov A."/>
            <person name="Schmoll M."/>
            <person name="Seiboth B."/>
            <person name="Shapiro H."/>
            <person name="Sukno S."/>
            <person name="Tamayo-Ramos J.A."/>
            <person name="Tisch D."/>
            <person name="Wiest A."/>
            <person name="Wilkinson H.H."/>
            <person name="Zhang M."/>
            <person name="Coutinho P.M."/>
            <person name="Kenerley C.M."/>
            <person name="Monte E."/>
            <person name="Baker S.E."/>
            <person name="Grigoriev I.V."/>
        </authorList>
    </citation>
    <scope>NUCLEOTIDE SEQUENCE [LARGE SCALE GENOMIC DNA]</scope>
    <source>
        <strain evidence="2">ATCC 20476 / IMI 206040</strain>
    </source>
</reference>
<dbReference type="eggNOG" id="ENOG502T4HX">
    <property type="taxonomic scope" value="Eukaryota"/>
</dbReference>
<organism evidence="1 2">
    <name type="scientific">Hypocrea atroviridis (strain ATCC 20476 / IMI 206040)</name>
    <name type="common">Trichoderma atroviride</name>
    <dbReference type="NCBI Taxonomy" id="452589"/>
    <lineage>
        <taxon>Eukaryota</taxon>
        <taxon>Fungi</taxon>
        <taxon>Dikarya</taxon>
        <taxon>Ascomycota</taxon>
        <taxon>Pezizomycotina</taxon>
        <taxon>Sordariomycetes</taxon>
        <taxon>Hypocreomycetidae</taxon>
        <taxon>Hypocreales</taxon>
        <taxon>Hypocreaceae</taxon>
        <taxon>Trichoderma</taxon>
    </lineage>
</organism>
<protein>
    <submittedName>
        <fullName evidence="1">Uncharacterized protein</fullName>
    </submittedName>
</protein>
<sequence>MVRGVNHYRSFRESRICYADLGASGQPANRLEQLLPPLQFNQNGEVILIPGEIFCRYRDDNNRLCQFRLQQHKMAGGIRKHYIIYHLLPVERRSKSHERKHFTEQARRWYDEVVRGNFPLWVPRDADDTPIKNISLPLSLNDEANEEQ</sequence>
<dbReference type="AlphaFoldDB" id="G9PAK5"/>
<name>G9PAK5_HYPAI</name>
<dbReference type="Proteomes" id="UP000005426">
    <property type="component" value="Unassembled WGS sequence"/>
</dbReference>
<accession>G9PAK5</accession>
<dbReference type="KEGG" id="tatv:25782922"/>
<dbReference type="EMBL" id="ABDG02000028">
    <property type="protein sequence ID" value="EHK40038.1"/>
    <property type="molecule type" value="Genomic_DNA"/>
</dbReference>
<evidence type="ECO:0000313" key="1">
    <source>
        <dbReference type="EMBL" id="EHK40038.1"/>
    </source>
</evidence>
<keyword evidence="2" id="KW-1185">Reference proteome</keyword>
<proteinExistence type="predicted"/>
<evidence type="ECO:0000313" key="2">
    <source>
        <dbReference type="Proteomes" id="UP000005426"/>
    </source>
</evidence>
<dbReference type="GeneID" id="25782922"/>
<dbReference type="HOGENOM" id="CLU_1759066_0_0_1"/>